<keyword evidence="8 15" id="KW-0418">Kinase</keyword>
<dbReference type="PANTHER" id="PTHR22984:SF25">
    <property type="entry name" value="PROTEIN KINASE DOMAIN-CONTAINING PROTEIN"/>
    <property type="match status" value="1"/>
</dbReference>
<reference evidence="15" key="1">
    <citation type="submission" date="2020-10" db="EMBL/GenBank/DDBJ databases">
        <title>Feather gene expression reveals the developmental basis of iridescence in African starlings.</title>
        <authorList>
            <person name="Rubenstein D.R."/>
        </authorList>
    </citation>
    <scope>NUCLEOTIDE SEQUENCE</scope>
    <source>
        <strain evidence="15">SS15</strain>
        <tissue evidence="15">Liver</tissue>
    </source>
</reference>
<feature type="non-terminal residue" evidence="15">
    <location>
        <position position="357"/>
    </location>
</feature>
<dbReference type="PANTHER" id="PTHR22984">
    <property type="entry name" value="SERINE/THREONINE-PROTEIN KINASE PIM"/>
    <property type="match status" value="1"/>
</dbReference>
<evidence type="ECO:0000256" key="11">
    <source>
        <dbReference type="ARBA" id="ARBA00047899"/>
    </source>
</evidence>
<accession>A0A835NCB4</accession>
<dbReference type="GO" id="GO:0005737">
    <property type="term" value="C:cytoplasm"/>
    <property type="evidence" value="ECO:0007669"/>
    <property type="project" value="TreeGrafter"/>
</dbReference>
<evidence type="ECO:0000256" key="5">
    <source>
        <dbReference type="ARBA" id="ARBA00022527"/>
    </source>
</evidence>
<comment type="caution">
    <text evidence="15">The sequence shown here is derived from an EMBL/GenBank/DDBJ whole genome shotgun (WGS) entry which is preliminary data.</text>
</comment>
<comment type="catalytic activity">
    <reaction evidence="11">
        <text>L-threonyl-[protein] + ATP = O-phospho-L-threonyl-[protein] + ADP + H(+)</text>
        <dbReference type="Rhea" id="RHEA:46608"/>
        <dbReference type="Rhea" id="RHEA-COMP:11060"/>
        <dbReference type="Rhea" id="RHEA-COMP:11605"/>
        <dbReference type="ChEBI" id="CHEBI:15378"/>
        <dbReference type="ChEBI" id="CHEBI:30013"/>
        <dbReference type="ChEBI" id="CHEBI:30616"/>
        <dbReference type="ChEBI" id="CHEBI:61977"/>
        <dbReference type="ChEBI" id="CHEBI:456216"/>
        <dbReference type="EC" id="2.7.11.1"/>
    </reaction>
</comment>
<dbReference type="GO" id="GO:0005524">
    <property type="term" value="F:ATP binding"/>
    <property type="evidence" value="ECO:0007669"/>
    <property type="project" value="UniProtKB-KW"/>
</dbReference>
<evidence type="ECO:0000259" key="14">
    <source>
        <dbReference type="PROSITE" id="PS50011"/>
    </source>
</evidence>
<evidence type="ECO:0000256" key="9">
    <source>
        <dbReference type="ARBA" id="ARBA00022840"/>
    </source>
</evidence>
<dbReference type="GO" id="GO:0043066">
    <property type="term" value="P:negative regulation of apoptotic process"/>
    <property type="evidence" value="ECO:0007669"/>
    <property type="project" value="TreeGrafter"/>
</dbReference>
<dbReference type="PROSITE" id="PS50011">
    <property type="entry name" value="PROTEIN_KINASE_DOM"/>
    <property type="match status" value="1"/>
</dbReference>
<feature type="compositionally biased region" description="Low complexity" evidence="13">
    <location>
        <begin position="1"/>
        <end position="15"/>
    </location>
</feature>
<reference evidence="16 17" key="2">
    <citation type="journal article" date="2021" name="J. Hered.">
        <title>Feather Gene Expression Elucidates the Developmental Basis of Plumage Iridescence in African Starlings.</title>
        <authorList>
            <person name="Rubenstein D.R."/>
            <person name="Corvelo A."/>
            <person name="MacManes M.D."/>
            <person name="Maia R."/>
            <person name="Narzisi G."/>
            <person name="Rousaki A."/>
            <person name="Vandenabeele P."/>
            <person name="Shawkey M.D."/>
            <person name="Solomon J."/>
        </authorList>
    </citation>
    <scope>NUCLEOTIDE SEQUENCE [LARGE SCALE GENOMIC DNA]</scope>
    <source>
        <strain evidence="16">SS15</strain>
    </source>
</reference>
<dbReference type="EMBL" id="JADDUC010001004">
    <property type="protein sequence ID" value="KAG0112768.1"/>
    <property type="molecule type" value="Genomic_DNA"/>
</dbReference>
<evidence type="ECO:0000256" key="1">
    <source>
        <dbReference type="ARBA" id="ARBA00004192"/>
    </source>
</evidence>
<evidence type="ECO:0000256" key="4">
    <source>
        <dbReference type="ARBA" id="ARBA00016885"/>
    </source>
</evidence>
<gene>
    <name evidence="15" type="ORF">IHE44_000602</name>
    <name evidence="16" type="ORF">IHE44_0010745</name>
</gene>
<evidence type="ECO:0000256" key="6">
    <source>
        <dbReference type="ARBA" id="ARBA00022679"/>
    </source>
</evidence>
<dbReference type="Gene3D" id="1.10.510.10">
    <property type="entry name" value="Transferase(Phosphotransferase) domain 1"/>
    <property type="match status" value="1"/>
</dbReference>
<evidence type="ECO:0000256" key="3">
    <source>
        <dbReference type="ARBA" id="ARBA00012513"/>
    </source>
</evidence>
<comment type="subcellular location">
    <subcellularLocation>
        <location evidence="1">Host cytoplasm</location>
    </subcellularLocation>
</comment>
<organism evidence="15">
    <name type="scientific">Lamprotornis superbus</name>
    <dbReference type="NCBI Taxonomy" id="245042"/>
    <lineage>
        <taxon>Eukaryota</taxon>
        <taxon>Metazoa</taxon>
        <taxon>Chordata</taxon>
        <taxon>Craniata</taxon>
        <taxon>Vertebrata</taxon>
        <taxon>Euteleostomi</taxon>
        <taxon>Archelosauria</taxon>
        <taxon>Archosauria</taxon>
        <taxon>Dinosauria</taxon>
        <taxon>Saurischia</taxon>
        <taxon>Theropoda</taxon>
        <taxon>Coelurosauria</taxon>
        <taxon>Aves</taxon>
        <taxon>Neognathae</taxon>
        <taxon>Neoaves</taxon>
        <taxon>Telluraves</taxon>
        <taxon>Australaves</taxon>
        <taxon>Passeriformes</taxon>
        <taxon>Sturnidae</taxon>
        <taxon>Lamprotornis</taxon>
    </lineage>
</organism>
<evidence type="ECO:0000256" key="10">
    <source>
        <dbReference type="ARBA" id="ARBA00023200"/>
    </source>
</evidence>
<evidence type="ECO:0000256" key="13">
    <source>
        <dbReference type="SAM" id="MobiDB-lite"/>
    </source>
</evidence>
<sequence length="357" mass="38806">ASGSSRRGVSGGAKARPSRVGVRTLRGERVWGKRRSPSVPGRAIASCGGAGQGVPKARRSIGPADGIVVPAAQQRPCAPGAGAPPDGVVPWLPRLLDWFELPDGFALVMERPERCRDLWHLLDAGGFLPEPVARGLFRQVLQAVRHCTSRGVLHRDIKAENILVDLATGEAKLIDFGCGTILQDTFYTQMSAGAQPGSGGSPLCWHRGKREGGREGKGILLQLAAAKLLFGTPQYNPPEWILFGCYHGQPATIWSLGILLYDLVCGHLPFKTSEDIVRGQFFIPLQVSRGGDVPSRHGSKKGLGRWQLAHKQCQHLIRWCLSMDPADRPCLEDLFEHSWLQNPQLAQETAEIHPSAQ</sequence>
<keyword evidence="17" id="KW-1185">Reference proteome</keyword>
<feature type="domain" description="Protein kinase" evidence="14">
    <location>
        <begin position="1"/>
        <end position="340"/>
    </location>
</feature>
<evidence type="ECO:0000256" key="7">
    <source>
        <dbReference type="ARBA" id="ARBA00022741"/>
    </source>
</evidence>
<feature type="region of interest" description="Disordered" evidence="13">
    <location>
        <begin position="1"/>
        <end position="61"/>
    </location>
</feature>
<dbReference type="GO" id="GO:0004674">
    <property type="term" value="F:protein serine/threonine kinase activity"/>
    <property type="evidence" value="ECO:0007669"/>
    <property type="project" value="UniProtKB-KW"/>
</dbReference>
<evidence type="ECO:0000313" key="17">
    <source>
        <dbReference type="Proteomes" id="UP000618051"/>
    </source>
</evidence>
<dbReference type="SMART" id="SM00220">
    <property type="entry name" value="S_TKc"/>
    <property type="match status" value="1"/>
</dbReference>
<dbReference type="InterPro" id="IPR011009">
    <property type="entry name" value="Kinase-like_dom_sf"/>
</dbReference>
<keyword evidence="7" id="KW-0547">Nucleotide-binding</keyword>
<dbReference type="PROSITE" id="PS00108">
    <property type="entry name" value="PROTEIN_KINASE_ST"/>
    <property type="match status" value="1"/>
</dbReference>
<dbReference type="EC" id="2.7.11.1" evidence="3"/>
<evidence type="ECO:0000256" key="8">
    <source>
        <dbReference type="ARBA" id="ARBA00022777"/>
    </source>
</evidence>
<dbReference type="InterPro" id="IPR000719">
    <property type="entry name" value="Prot_kinase_dom"/>
</dbReference>
<keyword evidence="9" id="KW-0067">ATP-binding</keyword>
<evidence type="ECO:0000313" key="16">
    <source>
        <dbReference type="EMBL" id="KAI1229471.1"/>
    </source>
</evidence>
<proteinExistence type="inferred from homology"/>
<name>A0A835NCB4_9PASS</name>
<keyword evidence="6" id="KW-0808">Transferase</keyword>
<dbReference type="AlphaFoldDB" id="A0A835NCB4"/>
<dbReference type="GO" id="GO:0007346">
    <property type="term" value="P:regulation of mitotic cell cycle"/>
    <property type="evidence" value="ECO:0007669"/>
    <property type="project" value="TreeGrafter"/>
</dbReference>
<evidence type="ECO:0000256" key="12">
    <source>
        <dbReference type="ARBA" id="ARBA00048679"/>
    </source>
</evidence>
<protein>
    <recommendedName>
        <fullName evidence="4">Serine/threonine-protein kinase 1</fullName>
        <ecNumber evidence="3">2.7.11.1</ecNumber>
    </recommendedName>
</protein>
<evidence type="ECO:0000313" key="15">
    <source>
        <dbReference type="EMBL" id="KAG0112768.1"/>
    </source>
</evidence>
<keyword evidence="10" id="KW-1035">Host cytoplasm</keyword>
<comment type="catalytic activity">
    <reaction evidence="12">
        <text>L-seryl-[protein] + ATP = O-phospho-L-seryl-[protein] + ADP + H(+)</text>
        <dbReference type="Rhea" id="RHEA:17989"/>
        <dbReference type="Rhea" id="RHEA-COMP:9863"/>
        <dbReference type="Rhea" id="RHEA-COMP:11604"/>
        <dbReference type="ChEBI" id="CHEBI:15378"/>
        <dbReference type="ChEBI" id="CHEBI:29999"/>
        <dbReference type="ChEBI" id="CHEBI:30616"/>
        <dbReference type="ChEBI" id="CHEBI:83421"/>
        <dbReference type="ChEBI" id="CHEBI:456216"/>
        <dbReference type="EC" id="2.7.11.1"/>
    </reaction>
</comment>
<dbReference type="Pfam" id="PF00069">
    <property type="entry name" value="Pkinase"/>
    <property type="match status" value="2"/>
</dbReference>
<dbReference type="Proteomes" id="UP000618051">
    <property type="component" value="Unassembled WGS sequence"/>
</dbReference>
<keyword evidence="5" id="KW-0723">Serine/threonine-protein kinase</keyword>
<dbReference type="InterPro" id="IPR008271">
    <property type="entry name" value="Ser/Thr_kinase_AS"/>
</dbReference>
<comment type="similarity">
    <text evidence="2">Belongs to the protein kinase superfamily. CAMK Ser/Thr protein kinase family. PIM subfamily.</text>
</comment>
<evidence type="ECO:0000256" key="2">
    <source>
        <dbReference type="ARBA" id="ARBA00005505"/>
    </source>
</evidence>
<reference evidence="16" key="3">
    <citation type="submission" date="2022-01" db="EMBL/GenBank/DDBJ databases">
        <authorList>
            <person name="Rubenstein D.R."/>
        </authorList>
    </citation>
    <scope>NUCLEOTIDE SEQUENCE</scope>
    <source>
        <strain evidence="16">SS15</strain>
        <tissue evidence="16">Liver</tissue>
    </source>
</reference>
<dbReference type="OrthoDB" id="10252171at2759"/>
<dbReference type="SUPFAM" id="SSF56112">
    <property type="entry name" value="Protein kinase-like (PK-like)"/>
    <property type="match status" value="1"/>
</dbReference>
<dbReference type="EMBL" id="JADDUC020000337">
    <property type="protein sequence ID" value="KAI1229471.1"/>
    <property type="molecule type" value="Genomic_DNA"/>
</dbReference>
<dbReference type="InterPro" id="IPR051138">
    <property type="entry name" value="PIM_Ser/Thr_kinase"/>
</dbReference>